<comment type="subcellular location">
    <subcellularLocation>
        <location evidence="1">Nucleus</location>
    </subcellularLocation>
</comment>
<feature type="compositionally biased region" description="Acidic residues" evidence="5">
    <location>
        <begin position="378"/>
        <end position="387"/>
    </location>
</feature>
<dbReference type="GO" id="GO:0006281">
    <property type="term" value="P:DNA repair"/>
    <property type="evidence" value="ECO:0007669"/>
    <property type="project" value="TreeGrafter"/>
</dbReference>
<dbReference type="InterPro" id="IPR048591">
    <property type="entry name" value="WDHD1/CFT4_hel"/>
</dbReference>
<feature type="compositionally biased region" description="Polar residues" evidence="5">
    <location>
        <begin position="1240"/>
        <end position="1255"/>
    </location>
</feature>
<feature type="compositionally biased region" description="Low complexity" evidence="5">
    <location>
        <begin position="431"/>
        <end position="455"/>
    </location>
</feature>
<dbReference type="PANTHER" id="PTHR19932">
    <property type="entry name" value="WD REPEAT AND HMG-BOX DNA BINDING PROTEIN"/>
    <property type="match status" value="1"/>
</dbReference>
<keyword evidence="3" id="KW-0677">Repeat</keyword>
<dbReference type="GO" id="GO:0003682">
    <property type="term" value="F:chromatin binding"/>
    <property type="evidence" value="ECO:0007669"/>
    <property type="project" value="TreeGrafter"/>
</dbReference>
<dbReference type="VEuPathDB" id="TriTrypDB:LdCL_120020100"/>
<dbReference type="Gene3D" id="2.130.10.10">
    <property type="entry name" value="YVTN repeat-like/Quinoprotein amine dehydrogenase"/>
    <property type="match status" value="1"/>
</dbReference>
<organism evidence="8 9">
    <name type="scientific">Leishmania donovani</name>
    <dbReference type="NCBI Taxonomy" id="5661"/>
    <lineage>
        <taxon>Eukaryota</taxon>
        <taxon>Discoba</taxon>
        <taxon>Euglenozoa</taxon>
        <taxon>Kinetoplastea</taxon>
        <taxon>Metakinetoplastina</taxon>
        <taxon>Trypanosomatida</taxon>
        <taxon>Trypanosomatidae</taxon>
        <taxon>Leishmaniinae</taxon>
        <taxon>Leishmania</taxon>
    </lineage>
</organism>
<feature type="domain" description="WDHD1/CFT4 second beta-propeller" evidence="6">
    <location>
        <begin position="589"/>
        <end position="880"/>
    </location>
</feature>
<evidence type="ECO:0000313" key="8">
    <source>
        <dbReference type="EMBL" id="TPP49685.1"/>
    </source>
</evidence>
<feature type="region of interest" description="Disordered" evidence="5">
    <location>
        <begin position="1388"/>
        <end position="1422"/>
    </location>
</feature>
<feature type="compositionally biased region" description="Basic and acidic residues" evidence="5">
    <location>
        <begin position="474"/>
        <end position="486"/>
    </location>
</feature>
<evidence type="ECO:0000256" key="3">
    <source>
        <dbReference type="ARBA" id="ARBA00022737"/>
    </source>
</evidence>
<feature type="compositionally biased region" description="Low complexity" evidence="5">
    <location>
        <begin position="362"/>
        <end position="376"/>
    </location>
</feature>
<evidence type="ECO:0000259" key="6">
    <source>
        <dbReference type="Pfam" id="PF12341"/>
    </source>
</evidence>
<evidence type="ECO:0000256" key="2">
    <source>
        <dbReference type="ARBA" id="ARBA00022574"/>
    </source>
</evidence>
<gene>
    <name evidence="8" type="ORF">CGC21_18170</name>
</gene>
<keyword evidence="4" id="KW-0539">Nucleus</keyword>
<dbReference type="PANTHER" id="PTHR19932:SF10">
    <property type="entry name" value="WD REPEAT AND HMG-BOX DNA-BINDING PROTEIN 1"/>
    <property type="match status" value="1"/>
</dbReference>
<sequence length="1612" mass="172393">MLALRDAHAHGATRVSIGGQHLLTGGADGVVSLYSTKHWPTAAALWSFRCHDGAVTDVALVDALELALSCGRDGRILFHESIADSAKLVSRVICQVTGEVRCMHMDIERRRLYIAGDSLRCLDMSQDKFQIRTIPLVVPFPLVSLAVSPCGRYIAMASASGELGVVPTHATTPAEAGATPKTQFVFRSVLSPTAKKEDTAMYRMSWCRTAISGLMLMVPTSTEVQVYALEDCDSNSSLSAPRMRAIGGLHDRHFTDLHGALVYPITKTQVACLLATRDGLFVGKVHSKTLAMSRHMSERYNTSSFSTPSSGAVVVAAAEGEDRGSTAVVTDVQVNPVNGDVAVGLTDGRISLLRRASPKAWSSGTATGSSTASMAGNADEDAEGIAEQEDKGKVDNRSMRHERRACRADKSGCGAAQTEKSDDDFIDDGSNDGTASVDSSSSASSSIASSDSGAAPEDFGKIVVDLQRDGASLHGRESERPSRWRDDEEVALAHAKREVERQRGRSRFLDDEAEEGTPSDDEEDGPGDDNVRRARGQACAPYDEEDHFGDDLSMEGHTDENGDLANVSSGRGGDSTLPVGRVPAVQDYSFQVGATPAGEEGNCYLAYNSVGYIHCSRDATTVHFHDISHPAVRLQLRDTVLMGTLSPVGAAFIVLPADPTEAQGSVDEAPRLSVLYHAFTPLGAQSEWRVALLPGETVRCMAAGIRYVAVATSHYLRIFSLSGLELAVLSKSQRIVTMVGTSSRKLMSSFKADFDPLVIISLTGTGELQMEVIDVGARTSALPPRTVPLTELPDGSTHQLQWLGWSEDGLLHIVDTAGVVRQFTEDWGGSWVPVYDPRTLVDQSYALWVYGVSESALLAYRYSRDDPSYPAAAASGLSTELVPLFLPLTRTMGEDGLERWDKLLRQQLRCDELKRHSTFYSANIAKYDEVHDHHLLQFFDSALKSQQTTRAMELAMLMEIHDRVVKCAQLANANGHVKLVPKLLALYEMRMATKQKRKCGLPAKEKLASDKKKDELLHKLLGQILPQDKREKPADSAAAAPPTPIAVEVVDEESKEMKTENRTSPLRGPTSTTASSLTATSPSAVSTATTADPNALPSQARRHISFAKEVALSPPASLSSQSTTTSTLPTTGSSAPALSRKLANPFAKTSVTPVKAADQVRHTSLSNPQQSHHQHQSQLQAALPTSKPHSSTATATGAATLLGSSQLHTPPRTRVAATRTTAVSVVQESDAAKCVFADDTTPTGSRVSAARTPSSPIHGASPVPTASTGGSAVTPSVSATTCKPDVHRAAASTSSPAFVARELPTTSATLVASDTPRLSSGAFDPFLEEPRKSFAGTPSCEFLMGSHTSATSAAAEAPISVQSLLDVGHGETAPVVRSDSFGEALRKRYREDEEEDAEEAPLATLPKLSLGKDNHSPTPDGHRDWSSVCGRYACACGWADDGAAITAPRRLSVDLRLTRWTMNASCDGGARAGLEKAASEAAFPFITWRGSTPCLARDTATSRGCGSASGARGRCPAPLAGRIASQGGATGPSDTAECSRLRTVKGARTSPDLRLARFLPELMRRLHADHPLVPARQTPRLLPSSATLWLCTRLFVDVFEAQRTRWRGKRLY</sequence>
<evidence type="ECO:0000256" key="1">
    <source>
        <dbReference type="ARBA" id="ARBA00004123"/>
    </source>
</evidence>
<comment type="caution">
    <text evidence="8">The sequence shown here is derived from an EMBL/GenBank/DDBJ whole genome shotgun (WGS) entry which is preliminary data.</text>
</comment>
<dbReference type="InterPro" id="IPR036322">
    <property type="entry name" value="WD40_repeat_dom_sf"/>
</dbReference>
<name>A0A504XPH9_LEIDO</name>
<evidence type="ECO:0000313" key="9">
    <source>
        <dbReference type="Proteomes" id="UP000318447"/>
    </source>
</evidence>
<feature type="compositionally biased region" description="Basic and acidic residues" evidence="5">
    <location>
        <begin position="388"/>
        <end position="410"/>
    </location>
</feature>
<dbReference type="Pfam" id="PF12341">
    <property type="entry name" value="Mcl1_mid"/>
    <property type="match status" value="1"/>
</dbReference>
<feature type="region of interest" description="Disordered" evidence="5">
    <location>
        <begin position="1201"/>
        <end position="1220"/>
    </location>
</feature>
<dbReference type="GO" id="GO:0006261">
    <property type="term" value="P:DNA-templated DNA replication"/>
    <property type="evidence" value="ECO:0007669"/>
    <property type="project" value="TreeGrafter"/>
</dbReference>
<evidence type="ECO:0000256" key="5">
    <source>
        <dbReference type="SAM" id="MobiDB-lite"/>
    </source>
</evidence>
<feature type="compositionally biased region" description="Polar residues" evidence="5">
    <location>
        <begin position="1264"/>
        <end position="1279"/>
    </location>
</feature>
<dbReference type="SMART" id="SM00320">
    <property type="entry name" value="WD40"/>
    <property type="match status" value="3"/>
</dbReference>
<feature type="region of interest" description="Disordered" evidence="5">
    <location>
        <begin position="356"/>
        <end position="577"/>
    </location>
</feature>
<reference evidence="9" key="1">
    <citation type="submission" date="2019-02" db="EMBL/GenBank/DDBJ databases">
        <title>FDA dAtabase for Regulatory Grade micrObial Sequences (FDA-ARGOS): Supporting development and validation of Infectious Disease Dx tests.</title>
        <authorList>
            <person name="Duncan R."/>
            <person name="Fisher C."/>
            <person name="Tallon L."/>
            <person name="Sadzewicz L."/>
            <person name="Sengamalay N."/>
            <person name="Ott S."/>
            <person name="Godinez A."/>
            <person name="Nagaraj S."/>
            <person name="Vavikolanu K."/>
            <person name="Nadendla S."/>
            <person name="Aluvathingal J."/>
            <person name="Sichtig H."/>
        </authorList>
    </citation>
    <scope>NUCLEOTIDE SEQUENCE [LARGE SCALE GENOMIC DNA]</scope>
    <source>
        <strain evidence="9">FDAARGOS_361</strain>
    </source>
</reference>
<feature type="compositionally biased region" description="Acidic residues" evidence="5">
    <location>
        <begin position="511"/>
        <end position="527"/>
    </location>
</feature>
<dbReference type="Proteomes" id="UP000318447">
    <property type="component" value="Unassembled WGS sequence"/>
</dbReference>
<evidence type="ECO:0000259" key="7">
    <source>
        <dbReference type="Pfam" id="PF20946"/>
    </source>
</evidence>
<dbReference type="FunFam" id="2.130.10.10:FF:002288">
    <property type="entry name" value="WD_repeat_and_HMG-box_DNA-binding_protein_-_putative"/>
    <property type="match status" value="1"/>
</dbReference>
<feature type="compositionally biased region" description="Low complexity" evidence="5">
    <location>
        <begin position="1070"/>
        <end position="1091"/>
    </location>
</feature>
<dbReference type="SUPFAM" id="SSF50978">
    <property type="entry name" value="WD40 repeat-like"/>
    <property type="match status" value="1"/>
</dbReference>
<proteinExistence type="predicted"/>
<dbReference type="InterPro" id="IPR015943">
    <property type="entry name" value="WD40/YVTN_repeat-like_dom_sf"/>
</dbReference>
<feature type="domain" description="WDHD1/CFT4 helical bundle" evidence="7">
    <location>
        <begin position="907"/>
        <end position="992"/>
    </location>
</feature>
<dbReference type="InterPro" id="IPR001680">
    <property type="entry name" value="WD40_rpt"/>
</dbReference>
<dbReference type="GO" id="GO:0000278">
    <property type="term" value="P:mitotic cell cycle"/>
    <property type="evidence" value="ECO:0007669"/>
    <property type="project" value="TreeGrafter"/>
</dbReference>
<feature type="compositionally biased region" description="Low complexity" evidence="5">
    <location>
        <begin position="1112"/>
        <end position="1137"/>
    </location>
</feature>
<dbReference type="GO" id="GO:0043596">
    <property type="term" value="C:nuclear replication fork"/>
    <property type="evidence" value="ECO:0007669"/>
    <property type="project" value="TreeGrafter"/>
</dbReference>
<feature type="region of interest" description="Disordered" evidence="5">
    <location>
        <begin position="1024"/>
        <end position="1096"/>
    </location>
</feature>
<dbReference type="VEuPathDB" id="TriTrypDB:LdBPK_120060r.1"/>
<dbReference type="Pfam" id="PF20946">
    <property type="entry name" value="Ctf4_C"/>
    <property type="match status" value="1"/>
</dbReference>
<feature type="compositionally biased region" description="Basic and acidic residues" evidence="5">
    <location>
        <begin position="495"/>
        <end position="510"/>
    </location>
</feature>
<feature type="compositionally biased region" description="Acidic residues" evidence="5">
    <location>
        <begin position="421"/>
        <end position="430"/>
    </location>
</feature>
<evidence type="ECO:0000256" key="4">
    <source>
        <dbReference type="ARBA" id="ARBA00023242"/>
    </source>
</evidence>
<accession>A0A504XPH9</accession>
<dbReference type="EMBL" id="RHLC01000048">
    <property type="protein sequence ID" value="TPP49685.1"/>
    <property type="molecule type" value="Genomic_DNA"/>
</dbReference>
<keyword evidence="2" id="KW-0853">WD repeat</keyword>
<feature type="compositionally biased region" description="Basic and acidic residues" evidence="5">
    <location>
        <begin position="1410"/>
        <end position="1422"/>
    </location>
</feature>
<feature type="region of interest" description="Disordered" evidence="5">
    <location>
        <begin position="1112"/>
        <end position="1194"/>
    </location>
</feature>
<dbReference type="VEuPathDB" id="TriTrypDB:LDHU3_12.1590"/>
<feature type="region of interest" description="Disordered" evidence="5">
    <location>
        <begin position="1237"/>
        <end position="1279"/>
    </location>
</feature>
<protein>
    <submittedName>
        <fullName evidence="8">Uncharacterized protein</fullName>
    </submittedName>
</protein>
<dbReference type="InterPro" id="IPR022100">
    <property type="entry name" value="WDHD1/CFT4_beta-prop_2nd"/>
</dbReference>